<dbReference type="EMBL" id="JACGWN010000006">
    <property type="protein sequence ID" value="KAL0445985.1"/>
    <property type="molecule type" value="Genomic_DNA"/>
</dbReference>
<sequence length="74" mass="8131">MEAELGRLTSSLILTEDEEAGEVCPAGLWHSEPLAKGYFVVGRLVSSKSFHPEALHTTLRGSFQPYERNGIQAD</sequence>
<dbReference type="AlphaFoldDB" id="A0AAW2WX06"/>
<proteinExistence type="predicted"/>
<reference evidence="1" key="1">
    <citation type="submission" date="2020-06" db="EMBL/GenBank/DDBJ databases">
        <authorList>
            <person name="Li T."/>
            <person name="Hu X."/>
            <person name="Zhang T."/>
            <person name="Song X."/>
            <person name="Zhang H."/>
            <person name="Dai N."/>
            <person name="Sheng W."/>
            <person name="Hou X."/>
            <person name="Wei L."/>
        </authorList>
    </citation>
    <scope>NUCLEOTIDE SEQUENCE</scope>
    <source>
        <strain evidence="1">KEN1</strain>
        <tissue evidence="1">Leaf</tissue>
    </source>
</reference>
<evidence type="ECO:0000313" key="1">
    <source>
        <dbReference type="EMBL" id="KAL0445985.1"/>
    </source>
</evidence>
<comment type="caution">
    <text evidence="1">The sequence shown here is derived from an EMBL/GenBank/DDBJ whole genome shotgun (WGS) entry which is preliminary data.</text>
</comment>
<reference evidence="1" key="2">
    <citation type="journal article" date="2024" name="Plant">
        <title>Genomic evolution and insights into agronomic trait innovations of Sesamum species.</title>
        <authorList>
            <person name="Miao H."/>
            <person name="Wang L."/>
            <person name="Qu L."/>
            <person name="Liu H."/>
            <person name="Sun Y."/>
            <person name="Le M."/>
            <person name="Wang Q."/>
            <person name="Wei S."/>
            <person name="Zheng Y."/>
            <person name="Lin W."/>
            <person name="Duan Y."/>
            <person name="Cao H."/>
            <person name="Xiong S."/>
            <person name="Wang X."/>
            <person name="Wei L."/>
            <person name="Li C."/>
            <person name="Ma Q."/>
            <person name="Ju M."/>
            <person name="Zhao R."/>
            <person name="Li G."/>
            <person name="Mu C."/>
            <person name="Tian Q."/>
            <person name="Mei H."/>
            <person name="Zhang T."/>
            <person name="Gao T."/>
            <person name="Zhang H."/>
        </authorList>
    </citation>
    <scope>NUCLEOTIDE SEQUENCE</scope>
    <source>
        <strain evidence="1">KEN1</strain>
    </source>
</reference>
<name>A0AAW2WX06_9LAMI</name>
<organism evidence="1">
    <name type="scientific">Sesamum latifolium</name>
    <dbReference type="NCBI Taxonomy" id="2727402"/>
    <lineage>
        <taxon>Eukaryota</taxon>
        <taxon>Viridiplantae</taxon>
        <taxon>Streptophyta</taxon>
        <taxon>Embryophyta</taxon>
        <taxon>Tracheophyta</taxon>
        <taxon>Spermatophyta</taxon>
        <taxon>Magnoliopsida</taxon>
        <taxon>eudicotyledons</taxon>
        <taxon>Gunneridae</taxon>
        <taxon>Pentapetalae</taxon>
        <taxon>asterids</taxon>
        <taxon>lamiids</taxon>
        <taxon>Lamiales</taxon>
        <taxon>Pedaliaceae</taxon>
        <taxon>Sesamum</taxon>
    </lineage>
</organism>
<gene>
    <name evidence="1" type="ORF">Slati_1726400</name>
</gene>
<protein>
    <submittedName>
        <fullName evidence="1">Uncharacterized protein</fullName>
    </submittedName>
</protein>
<accession>A0AAW2WX06</accession>